<sequence>MTEPLTLPRRDAPGALSPDWRRLCNARAAQGRIPGPLSTTARWCSANGVEPSTVDEGVLNAVADHLTTAGTWTDRKEAYRQVRCYWNAAVKRVPGWPQAIVQAPPRPPRPQVAAAVRPTARTLEDLRQVVASSALVADSDRPALVSAITSAARWLGRPPGELPASLRSLDPQLKALANQHAALGVSRKTVKNVKSLLRKALDLVIPRPALPPVSDPNALTPEWRALWAAWRTTVPRAYGPLSFLMRHCSEVGITPDAVDDAVAAAVADRMMACGCRGDLAVVIRQVRGYWNQAVETVPGWPSRRLTLGLSARGPVSLPLTAFPPAFQRSLEDLRTVARTGYQPGVTGLRARAEARKSRAIKGDDRRKKDDGGRKRLRAASVEGMCDFLRRFASWAVHHGHRKLEELRAVSDVVNEQVFVAWYDAYRDKHVPAGEEDMPRKPAKTLHNVCGFLAMAAIRLPLEDAPVVADLLPMLDCAREEHETYGELTPENQRKLAQFAIPENLRALHEMPIRVMEYLESERQSRTAAGETPVTLRMALTAAAAMGVLLLNSLPVRVLTLSGTRLDNVQWPLSRHADGAVAYEARQTKGKIPARAVLKSWKMMLLSIYRAHYRPLLGDVGNSFLFPRQGEDKPMRAAPFSGLISRVVARETGLAMNPHLWRHLATKLLLDEDPRYRDTVSRLLGHHGAGRREYGGVSQDQAAAALETAVDRIRARTPSRARRTAKAARRPS</sequence>
<dbReference type="OrthoDB" id="9803188at2"/>
<keyword evidence="3" id="KW-1185">Reference proteome</keyword>
<dbReference type="GO" id="GO:0015074">
    <property type="term" value="P:DNA integration"/>
    <property type="evidence" value="ECO:0007669"/>
    <property type="project" value="InterPro"/>
</dbReference>
<accession>A0A3S1CFR2</accession>
<feature type="compositionally biased region" description="Basic and acidic residues" evidence="1">
    <location>
        <begin position="352"/>
        <end position="373"/>
    </location>
</feature>
<protein>
    <recommendedName>
        <fullName evidence="4">Site-specific integrase</fullName>
    </recommendedName>
</protein>
<name>A0A3S1CFR2_9PROT</name>
<dbReference type="Proteomes" id="UP000280346">
    <property type="component" value="Unassembled WGS sequence"/>
</dbReference>
<reference evidence="2 3" key="1">
    <citation type="submission" date="2018-12" db="EMBL/GenBank/DDBJ databases">
        <authorList>
            <person name="Yang Y."/>
        </authorList>
    </citation>
    <scope>NUCLEOTIDE SEQUENCE [LARGE SCALE GENOMIC DNA]</scope>
    <source>
        <strain evidence="2 3">GSF71</strain>
    </source>
</reference>
<dbReference type="EMBL" id="RZIJ01000015">
    <property type="protein sequence ID" value="RUQ68093.1"/>
    <property type="molecule type" value="Genomic_DNA"/>
</dbReference>
<dbReference type="Gene3D" id="1.10.443.10">
    <property type="entry name" value="Intergrase catalytic core"/>
    <property type="match status" value="1"/>
</dbReference>
<dbReference type="GO" id="GO:0006310">
    <property type="term" value="P:DNA recombination"/>
    <property type="evidence" value="ECO:0007669"/>
    <property type="project" value="InterPro"/>
</dbReference>
<evidence type="ECO:0000313" key="2">
    <source>
        <dbReference type="EMBL" id="RUQ68093.1"/>
    </source>
</evidence>
<evidence type="ECO:0000313" key="3">
    <source>
        <dbReference type="Proteomes" id="UP000280346"/>
    </source>
</evidence>
<dbReference type="InterPro" id="IPR013762">
    <property type="entry name" value="Integrase-like_cat_sf"/>
</dbReference>
<organism evidence="2 3">
    <name type="scientific">Azospirillum doebereinerae</name>
    <dbReference type="NCBI Taxonomy" id="92933"/>
    <lineage>
        <taxon>Bacteria</taxon>
        <taxon>Pseudomonadati</taxon>
        <taxon>Pseudomonadota</taxon>
        <taxon>Alphaproteobacteria</taxon>
        <taxon>Rhodospirillales</taxon>
        <taxon>Azospirillaceae</taxon>
        <taxon>Azospirillum</taxon>
    </lineage>
</organism>
<evidence type="ECO:0000256" key="1">
    <source>
        <dbReference type="SAM" id="MobiDB-lite"/>
    </source>
</evidence>
<dbReference type="GO" id="GO:0003677">
    <property type="term" value="F:DNA binding"/>
    <property type="evidence" value="ECO:0007669"/>
    <property type="project" value="InterPro"/>
</dbReference>
<evidence type="ECO:0008006" key="4">
    <source>
        <dbReference type="Google" id="ProtNLM"/>
    </source>
</evidence>
<dbReference type="RefSeq" id="WP_127000532.1">
    <property type="nucleotide sequence ID" value="NZ_JBNPXW010000013.1"/>
</dbReference>
<comment type="caution">
    <text evidence="2">The sequence shown here is derived from an EMBL/GenBank/DDBJ whole genome shotgun (WGS) entry which is preliminary data.</text>
</comment>
<feature type="region of interest" description="Disordered" evidence="1">
    <location>
        <begin position="352"/>
        <end position="374"/>
    </location>
</feature>
<dbReference type="AlphaFoldDB" id="A0A3S1CFR2"/>
<proteinExistence type="predicted"/>
<gene>
    <name evidence="2" type="ORF">EJ913_18425</name>
</gene>